<dbReference type="OMA" id="GNDHETH"/>
<dbReference type="HAMAP" id="MF_00055">
    <property type="entry name" value="MEMO1"/>
    <property type="match status" value="1"/>
</dbReference>
<dbReference type="NCBIfam" id="TIGR04336">
    <property type="entry name" value="AmmeMemoSam_B"/>
    <property type="match status" value="1"/>
</dbReference>
<dbReference type="PANTHER" id="PTHR11060">
    <property type="entry name" value="PROTEIN MEMO1"/>
    <property type="match status" value="1"/>
</dbReference>
<name>A0A9Q0RBJ5_ANAIG</name>
<accession>A0A9Q0RBJ5</accession>
<evidence type="ECO:0000313" key="3">
    <source>
        <dbReference type="Proteomes" id="UP001149090"/>
    </source>
</evidence>
<dbReference type="AlphaFoldDB" id="A0A9Q0RBJ5"/>
<dbReference type="CDD" id="cd07361">
    <property type="entry name" value="MEMO_like"/>
    <property type="match status" value="1"/>
</dbReference>
<protein>
    <submittedName>
        <fullName evidence="2">Protein memo1</fullName>
    </submittedName>
</protein>
<comment type="caution">
    <text evidence="2">The sequence shown here is derived from an EMBL/GenBank/DDBJ whole genome shotgun (WGS) entry which is preliminary data.</text>
</comment>
<dbReference type="InterPro" id="IPR002737">
    <property type="entry name" value="MEMO1_fam"/>
</dbReference>
<dbReference type="PANTHER" id="PTHR11060:SF0">
    <property type="entry name" value="PROTEIN MEMO1"/>
    <property type="match status" value="1"/>
</dbReference>
<evidence type="ECO:0000313" key="2">
    <source>
        <dbReference type="EMBL" id="KAJ5074169.1"/>
    </source>
</evidence>
<organism evidence="2 3">
    <name type="scientific">Anaeramoeba ignava</name>
    <name type="common">Anaerobic marine amoeba</name>
    <dbReference type="NCBI Taxonomy" id="1746090"/>
    <lineage>
        <taxon>Eukaryota</taxon>
        <taxon>Metamonada</taxon>
        <taxon>Anaeramoebidae</taxon>
        <taxon>Anaeramoeba</taxon>
    </lineage>
</organism>
<keyword evidence="3" id="KW-1185">Reference proteome</keyword>
<dbReference type="Gene3D" id="3.40.830.10">
    <property type="entry name" value="LigB-like"/>
    <property type="match status" value="1"/>
</dbReference>
<dbReference type="Pfam" id="PF01875">
    <property type="entry name" value="Memo"/>
    <property type="match status" value="1"/>
</dbReference>
<reference evidence="2" key="1">
    <citation type="submission" date="2022-10" db="EMBL/GenBank/DDBJ databases">
        <title>Novel sulphate-reducing endosymbionts in the free-living metamonad Anaeramoeba.</title>
        <authorList>
            <person name="Jerlstrom-Hultqvist J."/>
            <person name="Cepicka I."/>
            <person name="Gallot-Lavallee L."/>
            <person name="Salas-Leiva D."/>
            <person name="Curtis B.A."/>
            <person name="Zahonova K."/>
            <person name="Pipaliya S."/>
            <person name="Dacks J."/>
            <person name="Roger A.J."/>
        </authorList>
    </citation>
    <scope>NUCLEOTIDE SEQUENCE</scope>
    <source>
        <strain evidence="2">BMAN</strain>
    </source>
</reference>
<dbReference type="OrthoDB" id="417112at2759"/>
<sequence>MSIRKASFAGSWYSDDPKELKEQISTLLSKAERKIELPIKALICPHAGYRYSAPTAAQAWKNIDPKTQKIKRVFILGPSHRAHLIACCLSCMSAYETPFGNVKVDQKTIKELSKHSEFGMLTEKIETNEHSLELHVPFVAHVLGTDVEIVPIMVGHLTEEEQKRYGEILAPYLKDESTLFVISSDFCHWGSRFGFTTLPDKSIPVWESIQKLDRMGMDAIESLDPKNFTDYFKKWSNTICGRNPISVLLNTADNKIHEMKFVYYDQSGKAMSTSDSSVSYAAGCLYEKK</sequence>
<proteinExistence type="inferred from homology"/>
<dbReference type="Proteomes" id="UP001149090">
    <property type="component" value="Unassembled WGS sequence"/>
</dbReference>
<comment type="similarity">
    <text evidence="1">Belongs to the MEMO1 family.</text>
</comment>
<evidence type="ECO:0000256" key="1">
    <source>
        <dbReference type="ARBA" id="ARBA00006315"/>
    </source>
</evidence>
<dbReference type="EMBL" id="JAPDFW010000070">
    <property type="protein sequence ID" value="KAJ5074169.1"/>
    <property type="molecule type" value="Genomic_DNA"/>
</dbReference>
<gene>
    <name evidence="2" type="ORF">M0811_00798</name>
</gene>